<evidence type="ECO:0000313" key="1">
    <source>
        <dbReference type="EMBL" id="MPC47924.1"/>
    </source>
</evidence>
<organism evidence="1 2">
    <name type="scientific">Portunus trituberculatus</name>
    <name type="common">Swimming crab</name>
    <name type="synonym">Neptunus trituberculatus</name>
    <dbReference type="NCBI Taxonomy" id="210409"/>
    <lineage>
        <taxon>Eukaryota</taxon>
        <taxon>Metazoa</taxon>
        <taxon>Ecdysozoa</taxon>
        <taxon>Arthropoda</taxon>
        <taxon>Crustacea</taxon>
        <taxon>Multicrustacea</taxon>
        <taxon>Malacostraca</taxon>
        <taxon>Eumalacostraca</taxon>
        <taxon>Eucarida</taxon>
        <taxon>Decapoda</taxon>
        <taxon>Pleocyemata</taxon>
        <taxon>Brachyura</taxon>
        <taxon>Eubrachyura</taxon>
        <taxon>Portunoidea</taxon>
        <taxon>Portunidae</taxon>
        <taxon>Portuninae</taxon>
        <taxon>Portunus</taxon>
    </lineage>
</organism>
<name>A0A5B7FUD6_PORTR</name>
<dbReference type="EMBL" id="VSRR010008001">
    <property type="protein sequence ID" value="MPC47924.1"/>
    <property type="molecule type" value="Genomic_DNA"/>
</dbReference>
<evidence type="ECO:0000313" key="2">
    <source>
        <dbReference type="Proteomes" id="UP000324222"/>
    </source>
</evidence>
<gene>
    <name evidence="1" type="ORF">E2C01_041685</name>
</gene>
<accession>A0A5B7FUD6</accession>
<dbReference type="Proteomes" id="UP000324222">
    <property type="component" value="Unassembled WGS sequence"/>
</dbReference>
<reference evidence="1 2" key="1">
    <citation type="submission" date="2019-05" db="EMBL/GenBank/DDBJ databases">
        <title>Another draft genome of Portunus trituberculatus and its Hox gene families provides insights of decapod evolution.</title>
        <authorList>
            <person name="Jeong J.-H."/>
            <person name="Song I."/>
            <person name="Kim S."/>
            <person name="Choi T."/>
            <person name="Kim D."/>
            <person name="Ryu S."/>
            <person name="Kim W."/>
        </authorList>
    </citation>
    <scope>NUCLEOTIDE SEQUENCE [LARGE SCALE GENOMIC DNA]</scope>
    <source>
        <tissue evidence="1">Muscle</tissue>
    </source>
</reference>
<dbReference type="AlphaFoldDB" id="A0A5B7FUD6"/>
<proteinExistence type="predicted"/>
<comment type="caution">
    <text evidence="1">The sequence shown here is derived from an EMBL/GenBank/DDBJ whole genome shotgun (WGS) entry which is preliminary data.</text>
</comment>
<protein>
    <submittedName>
        <fullName evidence="1">Uncharacterized protein</fullName>
    </submittedName>
</protein>
<keyword evidence="2" id="KW-1185">Reference proteome</keyword>
<sequence>MQVRLEVLKGSAEQALWVVMGAVGSIQHKHYKPQGTLQGHQSVRSSRGAISFPFCLEVGKFRRSDFTFYGTLRKFVSFTIPMKESNCPLELLIAPPRGTTSGGGTVRFSAAPEISRQVHGTAA</sequence>